<evidence type="ECO:0000313" key="2">
    <source>
        <dbReference type="EMBL" id="KAJ8351322.1"/>
    </source>
</evidence>
<protein>
    <submittedName>
        <fullName evidence="2">Uncharacterized protein</fullName>
    </submittedName>
</protein>
<evidence type="ECO:0000313" key="3">
    <source>
        <dbReference type="Proteomes" id="UP001152622"/>
    </source>
</evidence>
<feature type="compositionally biased region" description="Polar residues" evidence="1">
    <location>
        <begin position="83"/>
        <end position="98"/>
    </location>
</feature>
<accession>A0A9Q1F513</accession>
<keyword evidence="3" id="KW-1185">Reference proteome</keyword>
<dbReference type="Proteomes" id="UP001152622">
    <property type="component" value="Chromosome 8"/>
</dbReference>
<reference evidence="2" key="1">
    <citation type="journal article" date="2023" name="Science">
        <title>Genome structures resolve the early diversification of teleost fishes.</title>
        <authorList>
            <person name="Parey E."/>
            <person name="Louis A."/>
            <person name="Montfort J."/>
            <person name="Bouchez O."/>
            <person name="Roques C."/>
            <person name="Iampietro C."/>
            <person name="Lluch J."/>
            <person name="Castinel A."/>
            <person name="Donnadieu C."/>
            <person name="Desvignes T."/>
            <person name="Floi Bucao C."/>
            <person name="Jouanno E."/>
            <person name="Wen M."/>
            <person name="Mejri S."/>
            <person name="Dirks R."/>
            <person name="Jansen H."/>
            <person name="Henkel C."/>
            <person name="Chen W.J."/>
            <person name="Zahm M."/>
            <person name="Cabau C."/>
            <person name="Klopp C."/>
            <person name="Thompson A.W."/>
            <person name="Robinson-Rechavi M."/>
            <person name="Braasch I."/>
            <person name="Lecointre G."/>
            <person name="Bobe J."/>
            <person name="Postlethwait J.H."/>
            <person name="Berthelot C."/>
            <person name="Roest Crollius H."/>
            <person name="Guiguen Y."/>
        </authorList>
    </citation>
    <scope>NUCLEOTIDE SEQUENCE</scope>
    <source>
        <strain evidence="2">WJC10195</strain>
    </source>
</reference>
<evidence type="ECO:0000256" key="1">
    <source>
        <dbReference type="SAM" id="MobiDB-lite"/>
    </source>
</evidence>
<feature type="region of interest" description="Disordered" evidence="1">
    <location>
        <begin position="83"/>
        <end position="103"/>
    </location>
</feature>
<dbReference type="AlphaFoldDB" id="A0A9Q1F513"/>
<gene>
    <name evidence="2" type="ORF">SKAU_G00227980</name>
</gene>
<dbReference type="EMBL" id="JAINUF010000008">
    <property type="protein sequence ID" value="KAJ8351322.1"/>
    <property type="molecule type" value="Genomic_DNA"/>
</dbReference>
<sequence>MKTGSRCQEQREPELRNAAAASSSGAAWVALLTGAHIRHGARSHSMSNRRLKSRLCHSGGSGHGVLKRISMALQLQMSTPTAITSSLWGSRTEPNSTGPEPDTLEHVREHLAGLIRLARTALGEGRSPSLLFR</sequence>
<organism evidence="2 3">
    <name type="scientific">Synaphobranchus kaupii</name>
    <name type="common">Kaup's arrowtooth eel</name>
    <dbReference type="NCBI Taxonomy" id="118154"/>
    <lineage>
        <taxon>Eukaryota</taxon>
        <taxon>Metazoa</taxon>
        <taxon>Chordata</taxon>
        <taxon>Craniata</taxon>
        <taxon>Vertebrata</taxon>
        <taxon>Euteleostomi</taxon>
        <taxon>Actinopterygii</taxon>
        <taxon>Neopterygii</taxon>
        <taxon>Teleostei</taxon>
        <taxon>Anguilliformes</taxon>
        <taxon>Synaphobranchidae</taxon>
        <taxon>Synaphobranchus</taxon>
    </lineage>
</organism>
<comment type="caution">
    <text evidence="2">The sequence shown here is derived from an EMBL/GenBank/DDBJ whole genome shotgun (WGS) entry which is preliminary data.</text>
</comment>
<name>A0A9Q1F513_SYNKA</name>
<proteinExistence type="predicted"/>